<evidence type="ECO:0000256" key="10">
    <source>
        <dbReference type="SAM" id="SignalP"/>
    </source>
</evidence>
<keyword evidence="9" id="KW-0472">Membrane</keyword>
<evidence type="ECO:0000256" key="5">
    <source>
        <dbReference type="ARBA" id="ARBA00022692"/>
    </source>
</evidence>
<reference evidence="12" key="2">
    <citation type="submission" date="2015-01" db="EMBL/GenBank/DDBJ databases">
        <title>Evolutionary Origins and Diversification of the Mycorrhizal Mutualists.</title>
        <authorList>
            <consortium name="DOE Joint Genome Institute"/>
            <consortium name="Mycorrhizal Genomics Consortium"/>
            <person name="Kohler A."/>
            <person name="Kuo A."/>
            <person name="Nagy L.G."/>
            <person name="Floudas D."/>
            <person name="Copeland A."/>
            <person name="Barry K.W."/>
            <person name="Cichocki N."/>
            <person name="Veneault-Fourrey C."/>
            <person name="LaButti K."/>
            <person name="Lindquist E.A."/>
            <person name="Lipzen A."/>
            <person name="Lundell T."/>
            <person name="Morin E."/>
            <person name="Murat C."/>
            <person name="Riley R."/>
            <person name="Ohm R."/>
            <person name="Sun H."/>
            <person name="Tunlid A."/>
            <person name="Henrissat B."/>
            <person name="Grigoriev I.V."/>
            <person name="Hibbett D.S."/>
            <person name="Martin F."/>
        </authorList>
    </citation>
    <scope>NUCLEOTIDE SEQUENCE [LARGE SCALE GENOMIC DNA]</scope>
    <source>
        <strain evidence="12">MAFF 305830</strain>
    </source>
</reference>
<evidence type="ECO:0000256" key="9">
    <source>
        <dbReference type="ARBA" id="ARBA00023136"/>
    </source>
</evidence>
<dbReference type="Proteomes" id="UP000054097">
    <property type="component" value="Unassembled WGS sequence"/>
</dbReference>
<keyword evidence="12" id="KW-1185">Reference proteome</keyword>
<dbReference type="PANTHER" id="PTHR28090:SF1">
    <property type="entry name" value="PROTEIN ROT1"/>
    <property type="match status" value="1"/>
</dbReference>
<dbReference type="HOGENOM" id="CLU_071622_1_1_1"/>
<keyword evidence="6 10" id="KW-0732">Signal</keyword>
<name>A0A0C2XK49_SERVB</name>
<evidence type="ECO:0000256" key="7">
    <source>
        <dbReference type="ARBA" id="ARBA00022824"/>
    </source>
</evidence>
<dbReference type="GO" id="GO:0051082">
    <property type="term" value="F:unfolded protein binding"/>
    <property type="evidence" value="ECO:0007669"/>
    <property type="project" value="TreeGrafter"/>
</dbReference>
<dbReference type="Pfam" id="PF10681">
    <property type="entry name" value="Rot1"/>
    <property type="match status" value="1"/>
</dbReference>
<organism evidence="11 12">
    <name type="scientific">Serendipita vermifera MAFF 305830</name>
    <dbReference type="NCBI Taxonomy" id="933852"/>
    <lineage>
        <taxon>Eukaryota</taxon>
        <taxon>Fungi</taxon>
        <taxon>Dikarya</taxon>
        <taxon>Basidiomycota</taxon>
        <taxon>Agaricomycotina</taxon>
        <taxon>Agaricomycetes</taxon>
        <taxon>Sebacinales</taxon>
        <taxon>Serendipitaceae</taxon>
        <taxon>Serendipita</taxon>
    </lineage>
</organism>
<dbReference type="AlphaFoldDB" id="A0A0C2XK49"/>
<gene>
    <name evidence="11" type="ORF">M408DRAFT_328704</name>
</gene>
<feature type="chain" id="PRO_5002174253" description="Protein ROT1" evidence="10">
    <location>
        <begin position="20"/>
        <end position="239"/>
    </location>
</feature>
<dbReference type="EMBL" id="KN824288">
    <property type="protein sequence ID" value="KIM29432.1"/>
    <property type="molecule type" value="Genomic_DNA"/>
</dbReference>
<feature type="signal peptide" evidence="10">
    <location>
        <begin position="1"/>
        <end position="19"/>
    </location>
</feature>
<comment type="subcellular location">
    <subcellularLocation>
        <location evidence="1">Endoplasmic reticulum membrane</location>
        <topology evidence="1">Single-pass type I membrane protein</topology>
    </subcellularLocation>
</comment>
<evidence type="ECO:0000256" key="2">
    <source>
        <dbReference type="ARBA" id="ARBA00007149"/>
    </source>
</evidence>
<keyword evidence="7" id="KW-0256">Endoplasmic reticulum</keyword>
<evidence type="ECO:0000313" key="12">
    <source>
        <dbReference type="Proteomes" id="UP000054097"/>
    </source>
</evidence>
<proteinExistence type="inferred from homology"/>
<reference evidence="11 12" key="1">
    <citation type="submission" date="2014-04" db="EMBL/GenBank/DDBJ databases">
        <authorList>
            <consortium name="DOE Joint Genome Institute"/>
            <person name="Kuo A."/>
            <person name="Zuccaro A."/>
            <person name="Kohler A."/>
            <person name="Nagy L.G."/>
            <person name="Floudas D."/>
            <person name="Copeland A."/>
            <person name="Barry K.W."/>
            <person name="Cichocki N."/>
            <person name="Veneault-Fourrey C."/>
            <person name="LaButti K."/>
            <person name="Lindquist E.A."/>
            <person name="Lipzen A."/>
            <person name="Lundell T."/>
            <person name="Morin E."/>
            <person name="Murat C."/>
            <person name="Sun H."/>
            <person name="Tunlid A."/>
            <person name="Henrissat B."/>
            <person name="Grigoriev I.V."/>
            <person name="Hibbett D.S."/>
            <person name="Martin F."/>
            <person name="Nordberg H.P."/>
            <person name="Cantor M.N."/>
            <person name="Hua S.X."/>
        </authorList>
    </citation>
    <scope>NUCLEOTIDE SEQUENCE [LARGE SCALE GENOMIC DNA]</scope>
    <source>
        <strain evidence="11 12">MAFF 305830</strain>
    </source>
</reference>
<evidence type="ECO:0000256" key="8">
    <source>
        <dbReference type="ARBA" id="ARBA00022989"/>
    </source>
</evidence>
<evidence type="ECO:0000256" key="3">
    <source>
        <dbReference type="ARBA" id="ARBA00016195"/>
    </source>
</evidence>
<accession>A0A0C2XK49</accession>
<sequence length="239" mass="26093">MRTALITVIFALFTHQVHAQTESIGPPIRFDAAHNASTIAGTWSSGSQHVQTGPGFANPIDSTFTYPATPGIGYSFSNDGFFEEALYRFTGNGTDPRCIVGVVQFQHGKYELLANGSIVLDPFAPDGRQQIQNPCAAQSNILRQFNQTTLFQSWRIFVDPQGRDKLHLFRFDGAPFPPMFRVSETPTMLPQRVLTNTTIGTTAEKRDLKERSAGAVTHPLTVAGFSAASLVSLGLLSLF</sequence>
<dbReference type="PANTHER" id="PTHR28090">
    <property type="entry name" value="PROTEIN ROT1"/>
    <property type="match status" value="1"/>
</dbReference>
<dbReference type="InterPro" id="IPR019623">
    <property type="entry name" value="Rot1"/>
</dbReference>
<keyword evidence="8" id="KW-1133">Transmembrane helix</keyword>
<evidence type="ECO:0000256" key="4">
    <source>
        <dbReference type="ARBA" id="ARBA00017291"/>
    </source>
</evidence>
<comment type="similarity">
    <text evidence="2">Belongs to the ROT1 family.</text>
</comment>
<dbReference type="STRING" id="933852.A0A0C2XK49"/>
<evidence type="ECO:0000256" key="6">
    <source>
        <dbReference type="ARBA" id="ARBA00022729"/>
    </source>
</evidence>
<dbReference type="GO" id="GO:0006458">
    <property type="term" value="P:'de novo' protein folding"/>
    <property type="evidence" value="ECO:0007669"/>
    <property type="project" value="InterPro"/>
</dbReference>
<keyword evidence="5" id="KW-0812">Transmembrane</keyword>
<dbReference type="GO" id="GO:0005789">
    <property type="term" value="C:endoplasmic reticulum membrane"/>
    <property type="evidence" value="ECO:0007669"/>
    <property type="project" value="UniProtKB-SubCell"/>
</dbReference>
<dbReference type="OrthoDB" id="5327821at2759"/>
<protein>
    <recommendedName>
        <fullName evidence="4">Protein ROT1</fullName>
    </recommendedName>
    <alternativeName>
        <fullName evidence="3">Protein rot1</fullName>
    </alternativeName>
</protein>
<evidence type="ECO:0000313" key="11">
    <source>
        <dbReference type="EMBL" id="KIM29432.1"/>
    </source>
</evidence>
<evidence type="ECO:0000256" key="1">
    <source>
        <dbReference type="ARBA" id="ARBA00004115"/>
    </source>
</evidence>